<keyword evidence="3 5" id="KW-0863">Zinc-finger</keyword>
<feature type="signal peptide" evidence="6">
    <location>
        <begin position="1"/>
        <end position="21"/>
    </location>
</feature>
<comment type="caution">
    <text evidence="8">The sequence shown here is derived from an EMBL/GenBank/DDBJ whole genome shotgun (WGS) entry which is preliminary data.</text>
</comment>
<keyword evidence="2" id="KW-0677">Repeat</keyword>
<feature type="domain" description="C2H2-type" evidence="7">
    <location>
        <begin position="137"/>
        <end position="171"/>
    </location>
</feature>
<keyword evidence="1" id="KW-0479">Metal-binding</keyword>
<evidence type="ECO:0000256" key="2">
    <source>
        <dbReference type="ARBA" id="ARBA00022737"/>
    </source>
</evidence>
<protein>
    <recommendedName>
        <fullName evidence="7">C2H2-type domain-containing protein</fullName>
    </recommendedName>
</protein>
<sequence>MLKKFNAIVILFFILKNYSEGAPKKKKTLVERIEDASVYQHGIPTNHYGQPNQGNANYSEGGSSTAPAFTLTTFTYFCKWGDCVEGFDNKDILAMHVKMHAEMSQDNKCHWKDCKKEFPAPSKLKRHIVVHTGEKPYACQYVDQNGVRCDKSYTQSNNLEIHRQTHAAERIIYKCAYPPCVKVDNYISYIKF</sequence>
<organism evidence="8 9">
    <name type="scientific">Meloidogyne enterolobii</name>
    <name type="common">Root-knot nematode worm</name>
    <name type="synonym">Meloidogyne mayaguensis</name>
    <dbReference type="NCBI Taxonomy" id="390850"/>
    <lineage>
        <taxon>Eukaryota</taxon>
        <taxon>Metazoa</taxon>
        <taxon>Ecdysozoa</taxon>
        <taxon>Nematoda</taxon>
        <taxon>Chromadorea</taxon>
        <taxon>Rhabditida</taxon>
        <taxon>Tylenchina</taxon>
        <taxon>Tylenchomorpha</taxon>
        <taxon>Tylenchoidea</taxon>
        <taxon>Meloidogynidae</taxon>
        <taxon>Meloidogyninae</taxon>
        <taxon>Meloidogyne</taxon>
    </lineage>
</organism>
<dbReference type="EMBL" id="CAJEWN010001379">
    <property type="protein sequence ID" value="CAD2196959.1"/>
    <property type="molecule type" value="Genomic_DNA"/>
</dbReference>
<dbReference type="SUPFAM" id="SSF57667">
    <property type="entry name" value="beta-beta-alpha zinc fingers"/>
    <property type="match status" value="1"/>
</dbReference>
<keyword evidence="6" id="KW-0732">Signal</keyword>
<dbReference type="InterPro" id="IPR013087">
    <property type="entry name" value="Znf_C2H2_type"/>
</dbReference>
<feature type="chain" id="PRO_5028413282" description="C2H2-type domain-containing protein" evidence="6">
    <location>
        <begin position="22"/>
        <end position="192"/>
    </location>
</feature>
<dbReference type="PANTHER" id="PTHR19818">
    <property type="entry name" value="ZINC FINGER PROTEIN ZIC AND GLI"/>
    <property type="match status" value="1"/>
</dbReference>
<name>A0A6V7XCA0_MELEN</name>
<dbReference type="PANTHER" id="PTHR19818:SF139">
    <property type="entry name" value="PAIR-RULE PROTEIN ODD-PAIRED"/>
    <property type="match status" value="1"/>
</dbReference>
<reference evidence="8 9" key="1">
    <citation type="submission" date="2020-08" db="EMBL/GenBank/DDBJ databases">
        <authorList>
            <person name="Koutsovoulos G."/>
            <person name="Danchin GJ E."/>
        </authorList>
    </citation>
    <scope>NUCLEOTIDE SEQUENCE [LARGE SCALE GENOMIC DNA]</scope>
</reference>
<dbReference type="PROSITE" id="PS50157">
    <property type="entry name" value="ZINC_FINGER_C2H2_2"/>
    <property type="match status" value="3"/>
</dbReference>
<dbReference type="PROSITE" id="PS00028">
    <property type="entry name" value="ZINC_FINGER_C2H2_1"/>
    <property type="match status" value="2"/>
</dbReference>
<dbReference type="SMART" id="SM00355">
    <property type="entry name" value="ZnF_C2H2"/>
    <property type="match status" value="3"/>
</dbReference>
<dbReference type="Pfam" id="PF00096">
    <property type="entry name" value="zf-C2H2"/>
    <property type="match status" value="2"/>
</dbReference>
<evidence type="ECO:0000256" key="1">
    <source>
        <dbReference type="ARBA" id="ARBA00022723"/>
    </source>
</evidence>
<dbReference type="GO" id="GO:0000978">
    <property type="term" value="F:RNA polymerase II cis-regulatory region sequence-specific DNA binding"/>
    <property type="evidence" value="ECO:0007669"/>
    <property type="project" value="TreeGrafter"/>
</dbReference>
<dbReference type="InterPro" id="IPR050329">
    <property type="entry name" value="GLI_C2H2-zinc-finger"/>
</dbReference>
<dbReference type="OrthoDB" id="8922241at2759"/>
<evidence type="ECO:0000256" key="5">
    <source>
        <dbReference type="PROSITE-ProRule" id="PRU00042"/>
    </source>
</evidence>
<dbReference type="GO" id="GO:0008270">
    <property type="term" value="F:zinc ion binding"/>
    <property type="evidence" value="ECO:0007669"/>
    <property type="project" value="UniProtKB-KW"/>
</dbReference>
<keyword evidence="4" id="KW-0862">Zinc</keyword>
<evidence type="ECO:0000256" key="4">
    <source>
        <dbReference type="ARBA" id="ARBA00022833"/>
    </source>
</evidence>
<gene>
    <name evidence="8" type="ORF">MENT_LOCUS50163</name>
</gene>
<evidence type="ECO:0000313" key="8">
    <source>
        <dbReference type="EMBL" id="CAD2196959.1"/>
    </source>
</evidence>
<proteinExistence type="predicted"/>
<feature type="domain" description="C2H2-type" evidence="7">
    <location>
        <begin position="76"/>
        <end position="105"/>
    </location>
</feature>
<dbReference type="FunFam" id="3.30.160.60:FF:000100">
    <property type="entry name" value="Zinc finger 45-like"/>
    <property type="match status" value="1"/>
</dbReference>
<feature type="domain" description="C2H2-type" evidence="7">
    <location>
        <begin position="107"/>
        <end position="136"/>
    </location>
</feature>
<evidence type="ECO:0000256" key="6">
    <source>
        <dbReference type="SAM" id="SignalP"/>
    </source>
</evidence>
<dbReference type="Gene3D" id="3.30.160.60">
    <property type="entry name" value="Classic Zinc Finger"/>
    <property type="match status" value="2"/>
</dbReference>
<dbReference type="AlphaFoldDB" id="A0A6V7XCA0"/>
<dbReference type="Proteomes" id="UP000580250">
    <property type="component" value="Unassembled WGS sequence"/>
</dbReference>
<dbReference type="GO" id="GO:0005634">
    <property type="term" value="C:nucleus"/>
    <property type="evidence" value="ECO:0007669"/>
    <property type="project" value="UniProtKB-ARBA"/>
</dbReference>
<dbReference type="GO" id="GO:0000981">
    <property type="term" value="F:DNA-binding transcription factor activity, RNA polymerase II-specific"/>
    <property type="evidence" value="ECO:0007669"/>
    <property type="project" value="TreeGrafter"/>
</dbReference>
<evidence type="ECO:0000259" key="7">
    <source>
        <dbReference type="PROSITE" id="PS50157"/>
    </source>
</evidence>
<dbReference type="GO" id="GO:0045944">
    <property type="term" value="P:positive regulation of transcription by RNA polymerase II"/>
    <property type="evidence" value="ECO:0007669"/>
    <property type="project" value="UniProtKB-ARBA"/>
</dbReference>
<accession>A0A6V7XCA0</accession>
<dbReference type="InterPro" id="IPR036236">
    <property type="entry name" value="Znf_C2H2_sf"/>
</dbReference>
<evidence type="ECO:0000313" key="9">
    <source>
        <dbReference type="Proteomes" id="UP000580250"/>
    </source>
</evidence>
<evidence type="ECO:0000256" key="3">
    <source>
        <dbReference type="ARBA" id="ARBA00022771"/>
    </source>
</evidence>